<dbReference type="GeneID" id="75075186"/>
<reference evidence="2 3" key="1">
    <citation type="submission" date="2012-07" db="EMBL/GenBank/DDBJ databases">
        <authorList>
            <person name="Durkin A.S."/>
            <person name="McCorrison J."/>
            <person name="Torralba M."/>
            <person name="Gillis M."/>
            <person name="Methe B."/>
            <person name="Sutton G."/>
            <person name="Nelson K.E."/>
        </authorList>
    </citation>
    <scope>NUCLEOTIDE SEQUENCE [LARGE SCALE GENOMIC DNA]</scope>
    <source>
        <strain evidence="2 3">Fnf 1007</strain>
    </source>
</reference>
<proteinExistence type="predicted"/>
<evidence type="ECO:0000259" key="1">
    <source>
        <dbReference type="Pfam" id="PF04233"/>
    </source>
</evidence>
<feature type="domain" description="Phage head morphogenesis" evidence="1">
    <location>
        <begin position="180"/>
        <end position="260"/>
    </location>
</feature>
<dbReference type="AlphaFoldDB" id="A0AAN3VXG0"/>
<dbReference type="NCBIfam" id="TIGR01641">
    <property type="entry name" value="phageSPP1_gp7"/>
    <property type="match status" value="1"/>
</dbReference>
<name>A0AAN3VXG0_9FUSO</name>
<dbReference type="InterPro" id="IPR006528">
    <property type="entry name" value="Phage_head_morphogenesis_dom"/>
</dbReference>
<dbReference type="RefSeq" id="WP_005960451.1">
    <property type="nucleotide sequence ID" value="NZ_ALKK01000011.1"/>
</dbReference>
<sequence length="273" mass="32722">MKKSLFPHNVEKQLQRVFTFHSKKLLNKYKEAMKEEELTELPDIEFSNLEKKKMIEDLTKVAIATNKHVFESWRTLTDEELKRPDLTGAKFWIRENYLHMQKMSKTFPQQMETFKEQEYKKILKSFNAPLDHRFDKLLQGKISNTDIDKLLNRLKNYYAPSGDVKHLIEKLERNRTLGQTEIKKLHEWANRRNELWARNQTGNIYASQLQDLWLENGIEYYVWHTMQDNRVRMEHIEKDGKIFRVDEDILPGQEFGCRCWAESIKKNKGGNND</sequence>
<organism evidence="2 3">
    <name type="scientific">Fusobacterium necrophorum subsp. funduliforme Fnf 1007</name>
    <dbReference type="NCBI Taxonomy" id="1161424"/>
    <lineage>
        <taxon>Bacteria</taxon>
        <taxon>Fusobacteriati</taxon>
        <taxon>Fusobacteriota</taxon>
        <taxon>Fusobacteriia</taxon>
        <taxon>Fusobacteriales</taxon>
        <taxon>Fusobacteriaceae</taxon>
        <taxon>Fusobacterium</taxon>
    </lineage>
</organism>
<comment type="caution">
    <text evidence="2">The sequence shown here is derived from an EMBL/GenBank/DDBJ whole genome shotgun (WGS) entry which is preliminary data.</text>
</comment>
<accession>A0AAN3VXG0</accession>
<dbReference type="Pfam" id="PF04233">
    <property type="entry name" value="Phage_Mu_F"/>
    <property type="match status" value="1"/>
</dbReference>
<gene>
    <name evidence="2" type="ORF">HMPREF1127_1130</name>
</gene>
<evidence type="ECO:0000313" key="2">
    <source>
        <dbReference type="EMBL" id="EJU18839.1"/>
    </source>
</evidence>
<dbReference type="EMBL" id="ALKK01000011">
    <property type="protein sequence ID" value="EJU18839.1"/>
    <property type="molecule type" value="Genomic_DNA"/>
</dbReference>
<dbReference type="Proteomes" id="UP000003120">
    <property type="component" value="Unassembled WGS sequence"/>
</dbReference>
<protein>
    <submittedName>
        <fullName evidence="2">Phage protein F-like protein</fullName>
    </submittedName>
</protein>
<evidence type="ECO:0000313" key="3">
    <source>
        <dbReference type="Proteomes" id="UP000003120"/>
    </source>
</evidence>